<evidence type="ECO:0000259" key="1">
    <source>
        <dbReference type="SMART" id="SM00849"/>
    </source>
</evidence>
<organism evidence="2 3">
    <name type="scientific">Roseivivax halotolerans</name>
    <dbReference type="NCBI Taxonomy" id="93684"/>
    <lineage>
        <taxon>Bacteria</taxon>
        <taxon>Pseudomonadati</taxon>
        <taxon>Pseudomonadota</taxon>
        <taxon>Alphaproteobacteria</taxon>
        <taxon>Rhodobacterales</taxon>
        <taxon>Roseobacteraceae</taxon>
        <taxon>Roseivivax</taxon>
    </lineage>
</organism>
<reference evidence="3" key="1">
    <citation type="submission" date="2016-10" db="EMBL/GenBank/DDBJ databases">
        <authorList>
            <person name="Varghese N."/>
            <person name="Submissions S."/>
        </authorList>
    </citation>
    <scope>NUCLEOTIDE SEQUENCE [LARGE SCALE GENOMIC DNA]</scope>
    <source>
        <strain evidence="3">JCM 10271</strain>
    </source>
</reference>
<feature type="domain" description="Metallo-beta-lactamase" evidence="1">
    <location>
        <begin position="17"/>
        <end position="212"/>
    </location>
</feature>
<dbReference type="PANTHER" id="PTHR42951">
    <property type="entry name" value="METALLO-BETA-LACTAMASE DOMAIN-CONTAINING"/>
    <property type="match status" value="1"/>
</dbReference>
<dbReference type="SMART" id="SM00849">
    <property type="entry name" value="Lactamase_B"/>
    <property type="match status" value="1"/>
</dbReference>
<dbReference type="AlphaFoldDB" id="A0A1I5ZYC6"/>
<keyword evidence="3" id="KW-1185">Reference proteome</keyword>
<protein>
    <submittedName>
        <fullName evidence="2">Glyoxylase, beta-lactamase superfamily II</fullName>
    </submittedName>
</protein>
<sequence length="233" mass="25127">MRFRQIAPDVYVANRRFINVYAIVKDRQTVLVDTGEPSFASPLLHALKALPPLGHVLLTHVHYDHVGGAARIVKETGARLHAHPSEAALLAQGTWRRPWTPSPTLPGRILTRLVADRYPDRVAPVGAEPIRGDSIEVAGGVRVVALPGHSQGQLGFGVPTGDGRNAWIIGDALMNVFGMREPILYEDRPEGLSSIARLMGVMTDGDLLCPGHGAPLAVGLRVRDRMADLVATT</sequence>
<dbReference type="STRING" id="93684.SAMN05421853_11322"/>
<evidence type="ECO:0000313" key="3">
    <source>
        <dbReference type="Proteomes" id="UP000243106"/>
    </source>
</evidence>
<dbReference type="Pfam" id="PF00753">
    <property type="entry name" value="Lactamase_B"/>
    <property type="match status" value="1"/>
</dbReference>
<accession>A0A1I5ZYC6</accession>
<dbReference type="Proteomes" id="UP000243106">
    <property type="component" value="Unassembled WGS sequence"/>
</dbReference>
<name>A0A1I5ZYC6_9RHOB</name>
<dbReference type="InterPro" id="IPR036866">
    <property type="entry name" value="RibonucZ/Hydroxyglut_hydro"/>
</dbReference>
<evidence type="ECO:0000313" key="2">
    <source>
        <dbReference type="EMBL" id="SFQ61277.1"/>
    </source>
</evidence>
<dbReference type="SUPFAM" id="SSF56281">
    <property type="entry name" value="Metallo-hydrolase/oxidoreductase"/>
    <property type="match status" value="1"/>
</dbReference>
<dbReference type="EMBL" id="FOXV01000013">
    <property type="protein sequence ID" value="SFQ61277.1"/>
    <property type="molecule type" value="Genomic_DNA"/>
</dbReference>
<dbReference type="InterPro" id="IPR050855">
    <property type="entry name" value="NDM-1-like"/>
</dbReference>
<dbReference type="InterPro" id="IPR001279">
    <property type="entry name" value="Metallo-B-lactamas"/>
</dbReference>
<dbReference type="RefSeq" id="WP_093014384.1">
    <property type="nucleotide sequence ID" value="NZ_FOXV01000013.1"/>
</dbReference>
<gene>
    <name evidence="2" type="ORF">SAMN05421853_11322</name>
</gene>
<proteinExistence type="predicted"/>
<dbReference type="Gene3D" id="3.60.15.10">
    <property type="entry name" value="Ribonuclease Z/Hydroxyacylglutathione hydrolase-like"/>
    <property type="match status" value="1"/>
</dbReference>